<dbReference type="EMBL" id="JBEUKS010000001">
    <property type="protein sequence ID" value="MFC1436636.1"/>
    <property type="molecule type" value="Genomic_DNA"/>
</dbReference>
<feature type="compositionally biased region" description="Polar residues" evidence="1">
    <location>
        <begin position="85"/>
        <end position="102"/>
    </location>
</feature>
<dbReference type="RefSeq" id="WP_380561405.1">
    <property type="nucleotide sequence ID" value="NZ_JBEUKS010000001.1"/>
</dbReference>
<evidence type="ECO:0000256" key="1">
    <source>
        <dbReference type="SAM" id="MobiDB-lite"/>
    </source>
</evidence>
<evidence type="ECO:0008006" key="4">
    <source>
        <dbReference type="Google" id="ProtNLM"/>
    </source>
</evidence>
<comment type="caution">
    <text evidence="2">The sequence shown here is derived from an EMBL/GenBank/DDBJ whole genome shotgun (WGS) entry which is preliminary data.</text>
</comment>
<name>A0ABV6XEH8_9ACTN</name>
<protein>
    <recommendedName>
        <fullName evidence="4">CopG family transcriptional regulator</fullName>
    </recommendedName>
</protein>
<gene>
    <name evidence="2" type="ORF">ABUW04_00035</name>
</gene>
<dbReference type="Proteomes" id="UP001592581">
    <property type="component" value="Unassembled WGS sequence"/>
</dbReference>
<reference evidence="2 3" key="1">
    <citation type="submission" date="2024-06" db="EMBL/GenBank/DDBJ databases">
        <authorList>
            <person name="Lee S.D."/>
        </authorList>
    </citation>
    <scope>NUCLEOTIDE SEQUENCE [LARGE SCALE GENOMIC DNA]</scope>
    <source>
        <strain evidence="2 3">N1-10</strain>
    </source>
</reference>
<feature type="region of interest" description="Disordered" evidence="1">
    <location>
        <begin position="81"/>
        <end position="102"/>
    </location>
</feature>
<keyword evidence="3" id="KW-1185">Reference proteome</keyword>
<evidence type="ECO:0000313" key="2">
    <source>
        <dbReference type="EMBL" id="MFC1436636.1"/>
    </source>
</evidence>
<evidence type="ECO:0000313" key="3">
    <source>
        <dbReference type="Proteomes" id="UP001592581"/>
    </source>
</evidence>
<organism evidence="2 3">
    <name type="scientific">Streptacidiphilus jeojiensis</name>
    <dbReference type="NCBI Taxonomy" id="3229225"/>
    <lineage>
        <taxon>Bacteria</taxon>
        <taxon>Bacillati</taxon>
        <taxon>Actinomycetota</taxon>
        <taxon>Actinomycetes</taxon>
        <taxon>Kitasatosporales</taxon>
        <taxon>Streptomycetaceae</taxon>
        <taxon>Streptacidiphilus</taxon>
    </lineage>
</organism>
<accession>A0ABV6XEH8</accession>
<proteinExistence type="predicted"/>
<sequence>MQADKRKQVVVSVRFDAENFKTTQAFAEIAQTTPNAVIRAAVEEYIARQVQSPGWAEARRQYEERNQANVELMNRIAAGSAYPELSSSPADSDEFYNQSTRP</sequence>